<accession>A0A2T2PA53</accession>
<keyword evidence="3" id="KW-1185">Reference proteome</keyword>
<evidence type="ECO:0000313" key="3">
    <source>
        <dbReference type="Proteomes" id="UP000240883"/>
    </source>
</evidence>
<dbReference type="Proteomes" id="UP000240883">
    <property type="component" value="Unassembled WGS sequence"/>
</dbReference>
<dbReference type="AlphaFoldDB" id="A0A2T2PA53"/>
<feature type="region of interest" description="Disordered" evidence="1">
    <location>
        <begin position="47"/>
        <end position="68"/>
    </location>
</feature>
<evidence type="ECO:0000313" key="2">
    <source>
        <dbReference type="EMBL" id="PSN74539.1"/>
    </source>
</evidence>
<protein>
    <submittedName>
        <fullName evidence="2">Uncharacterized protein</fullName>
    </submittedName>
</protein>
<name>A0A2T2PA53_CORCC</name>
<evidence type="ECO:0000256" key="1">
    <source>
        <dbReference type="SAM" id="MobiDB-lite"/>
    </source>
</evidence>
<dbReference type="OrthoDB" id="3799942at2759"/>
<gene>
    <name evidence="2" type="ORF">BS50DRAFT_18111</name>
</gene>
<reference evidence="2 3" key="1">
    <citation type="journal article" date="2018" name="Front. Microbiol.">
        <title>Genome-Wide Analysis of Corynespora cassiicola Leaf Fall Disease Putative Effectors.</title>
        <authorList>
            <person name="Lopez D."/>
            <person name="Ribeiro S."/>
            <person name="Label P."/>
            <person name="Fumanal B."/>
            <person name="Venisse J.S."/>
            <person name="Kohler A."/>
            <person name="de Oliveira R.R."/>
            <person name="Labutti K."/>
            <person name="Lipzen A."/>
            <person name="Lail K."/>
            <person name="Bauer D."/>
            <person name="Ohm R.A."/>
            <person name="Barry K.W."/>
            <person name="Spatafora J."/>
            <person name="Grigoriev I.V."/>
            <person name="Martin F.M."/>
            <person name="Pujade-Renaud V."/>
        </authorList>
    </citation>
    <scope>NUCLEOTIDE SEQUENCE [LARGE SCALE GENOMIC DNA]</scope>
    <source>
        <strain evidence="2 3">Philippines</strain>
    </source>
</reference>
<sequence>MQFSFQFWRRAPVGTQTPTTSPTVSAGNNATLPTEQIANSIFPARASTPVDSHTTTHVAPSYPRQSEDVKMEDAPPFLAQTQKAPFDWESFIRYNTETVTLREKLIPKGQQEKHTKTPAERDIASEIEIEMGDDLGPDYLCTWKGQRFCDPNQAAKPTCKDGLHQLMCGHWIKDSSGPGVHLPCGSNCENPSVTVAPFRCYTCRDDIYRVLTTKPTKQEAARLSAIDKSPFGENLLLGFIMELLAKHWTIKPGMAETITWMLAGERLGYGRECETANACDRVTSAMIGVVSDWIYLKNKSQAEKDLRQQAEEQKHLQCLGKRKGTSDNELSFASPPTSTIGSPFVKKHKTQLETHREPITDMTRGTKRSSPVAKTFDELFHPKRICTTSDIKFGQATFATAAPGIVGPVIRKRESEDTLIESAIESERKKRFCIPELRDTTVKRQSMWPWYS</sequence>
<feature type="compositionally biased region" description="Polar residues" evidence="1">
    <location>
        <begin position="49"/>
        <end position="58"/>
    </location>
</feature>
<organism evidence="2 3">
    <name type="scientific">Corynespora cassiicola Philippines</name>
    <dbReference type="NCBI Taxonomy" id="1448308"/>
    <lineage>
        <taxon>Eukaryota</taxon>
        <taxon>Fungi</taxon>
        <taxon>Dikarya</taxon>
        <taxon>Ascomycota</taxon>
        <taxon>Pezizomycotina</taxon>
        <taxon>Dothideomycetes</taxon>
        <taxon>Pleosporomycetidae</taxon>
        <taxon>Pleosporales</taxon>
        <taxon>Corynesporascaceae</taxon>
        <taxon>Corynespora</taxon>
    </lineage>
</organism>
<dbReference type="EMBL" id="KZ678128">
    <property type="protein sequence ID" value="PSN74539.1"/>
    <property type="molecule type" value="Genomic_DNA"/>
</dbReference>
<proteinExistence type="predicted"/>